<dbReference type="OrthoDB" id="5086884at2759"/>
<dbReference type="EMBL" id="VXIV02000654">
    <property type="protein sequence ID" value="KAF6036884.1"/>
    <property type="molecule type" value="Genomic_DNA"/>
</dbReference>
<comment type="caution">
    <text evidence="2">The sequence shown here is derived from an EMBL/GenBank/DDBJ whole genome shotgun (WGS) entry which is preliminary data.</text>
</comment>
<keyword evidence="1" id="KW-1133">Transmembrane helix</keyword>
<reference evidence="2" key="1">
    <citation type="submission" date="2020-06" db="EMBL/GenBank/DDBJ databases">
        <title>Draft genome of Bugula neritina, a colonial animal packing powerful symbionts and potential medicines.</title>
        <authorList>
            <person name="Rayko M."/>
        </authorList>
    </citation>
    <scope>NUCLEOTIDE SEQUENCE [LARGE SCALE GENOMIC DNA]</scope>
    <source>
        <strain evidence="2">Kwan_BN1</strain>
    </source>
</reference>
<keyword evidence="1" id="KW-0812">Transmembrane</keyword>
<keyword evidence="3" id="KW-1185">Reference proteome</keyword>
<proteinExistence type="predicted"/>
<feature type="transmembrane region" description="Helical" evidence="1">
    <location>
        <begin position="61"/>
        <end position="88"/>
    </location>
</feature>
<sequence>MESQGLISESQTKPQAAMSFIPTWSDVKQKVKDFPDKAKENISNFSCKNCTSRYCTSNTMIVVVVFIAIYIDNMLTTTVVPVIPNYLFQKEHPDDYRRLKGDLDTPGSIQICGEMQENITQRSYQPTDHETALIENIRENKFTLN</sequence>
<dbReference type="Proteomes" id="UP000593567">
    <property type="component" value="Unassembled WGS sequence"/>
</dbReference>
<gene>
    <name evidence="2" type="ORF">EB796_004810</name>
</gene>
<evidence type="ECO:0000256" key="1">
    <source>
        <dbReference type="SAM" id="Phobius"/>
    </source>
</evidence>
<organism evidence="2 3">
    <name type="scientific">Bugula neritina</name>
    <name type="common">Brown bryozoan</name>
    <name type="synonym">Sertularia neritina</name>
    <dbReference type="NCBI Taxonomy" id="10212"/>
    <lineage>
        <taxon>Eukaryota</taxon>
        <taxon>Metazoa</taxon>
        <taxon>Spiralia</taxon>
        <taxon>Lophotrochozoa</taxon>
        <taxon>Bryozoa</taxon>
        <taxon>Gymnolaemata</taxon>
        <taxon>Cheilostomatida</taxon>
        <taxon>Flustrina</taxon>
        <taxon>Buguloidea</taxon>
        <taxon>Bugulidae</taxon>
        <taxon>Bugula</taxon>
    </lineage>
</organism>
<accession>A0A7J7KG30</accession>
<keyword evidence="1" id="KW-0472">Membrane</keyword>
<evidence type="ECO:0000313" key="2">
    <source>
        <dbReference type="EMBL" id="KAF6036884.1"/>
    </source>
</evidence>
<evidence type="ECO:0000313" key="3">
    <source>
        <dbReference type="Proteomes" id="UP000593567"/>
    </source>
</evidence>
<dbReference type="AlphaFoldDB" id="A0A7J7KG30"/>
<protein>
    <submittedName>
        <fullName evidence="2">Uncharacterized protein</fullName>
    </submittedName>
</protein>
<name>A0A7J7KG30_BUGNE</name>